<evidence type="ECO:0000313" key="1">
    <source>
        <dbReference type="EMBL" id="KII82882.1"/>
    </source>
</evidence>
<sequence length="154" mass="17317">MWTGNWWWDTQIKLPAGATIAPLILSSDKTQLTRFRGDKQAWPVYLTIGNIEKEIRRQPSSRATILVGHLPVARLHCFSPTTRSQAGYDLFHECMSIVLKALVDAGKTGVDMVRADAFIRRVFPILAAYVADYPEQCLVVCCKENCCPRCTTSK</sequence>
<gene>
    <name evidence="1" type="ORF">PLICRDRAFT_58608</name>
</gene>
<reference evidence="1 2" key="1">
    <citation type="submission" date="2014-06" db="EMBL/GenBank/DDBJ databases">
        <title>Evolutionary Origins and Diversification of the Mycorrhizal Mutualists.</title>
        <authorList>
            <consortium name="DOE Joint Genome Institute"/>
            <consortium name="Mycorrhizal Genomics Consortium"/>
            <person name="Kohler A."/>
            <person name="Kuo A."/>
            <person name="Nagy L.G."/>
            <person name="Floudas D."/>
            <person name="Copeland A."/>
            <person name="Barry K.W."/>
            <person name="Cichocki N."/>
            <person name="Veneault-Fourrey C."/>
            <person name="LaButti K."/>
            <person name="Lindquist E.A."/>
            <person name="Lipzen A."/>
            <person name="Lundell T."/>
            <person name="Morin E."/>
            <person name="Murat C."/>
            <person name="Riley R."/>
            <person name="Ohm R."/>
            <person name="Sun H."/>
            <person name="Tunlid A."/>
            <person name="Henrissat B."/>
            <person name="Grigoriev I.V."/>
            <person name="Hibbett D.S."/>
            <person name="Martin F."/>
        </authorList>
    </citation>
    <scope>NUCLEOTIDE SEQUENCE [LARGE SCALE GENOMIC DNA]</scope>
    <source>
        <strain evidence="1 2">FD-325 SS-3</strain>
    </source>
</reference>
<dbReference type="InterPro" id="IPR041078">
    <property type="entry name" value="Plavaka"/>
</dbReference>
<dbReference type="OrthoDB" id="2418900at2759"/>
<keyword evidence="2" id="KW-1185">Reference proteome</keyword>
<name>A0A0C9SPQ5_PLICR</name>
<dbReference type="Pfam" id="PF18759">
    <property type="entry name" value="Plavaka"/>
    <property type="match status" value="1"/>
</dbReference>
<dbReference type="Proteomes" id="UP000053263">
    <property type="component" value="Unassembled WGS sequence"/>
</dbReference>
<dbReference type="AlphaFoldDB" id="A0A0C9SPQ5"/>
<evidence type="ECO:0000313" key="2">
    <source>
        <dbReference type="Proteomes" id="UP000053263"/>
    </source>
</evidence>
<protein>
    <submittedName>
        <fullName evidence="1">Uncharacterized protein</fullName>
    </submittedName>
</protein>
<proteinExistence type="predicted"/>
<dbReference type="HOGENOM" id="CLU_006344_8_3_1"/>
<organism evidence="1 2">
    <name type="scientific">Plicaturopsis crispa FD-325 SS-3</name>
    <dbReference type="NCBI Taxonomy" id="944288"/>
    <lineage>
        <taxon>Eukaryota</taxon>
        <taxon>Fungi</taxon>
        <taxon>Dikarya</taxon>
        <taxon>Basidiomycota</taxon>
        <taxon>Agaricomycotina</taxon>
        <taxon>Agaricomycetes</taxon>
        <taxon>Agaricomycetidae</taxon>
        <taxon>Amylocorticiales</taxon>
        <taxon>Amylocorticiaceae</taxon>
        <taxon>Plicatura</taxon>
        <taxon>Plicaturopsis crispa</taxon>
    </lineage>
</organism>
<dbReference type="EMBL" id="KN832602">
    <property type="protein sequence ID" value="KII82882.1"/>
    <property type="molecule type" value="Genomic_DNA"/>
</dbReference>
<accession>A0A0C9SPQ5</accession>